<feature type="transmembrane region" description="Helical" evidence="6">
    <location>
        <begin position="70"/>
        <end position="88"/>
    </location>
</feature>
<evidence type="ECO:0000256" key="2">
    <source>
        <dbReference type="ARBA" id="ARBA00022475"/>
    </source>
</evidence>
<reference evidence="8" key="1">
    <citation type="journal article" date="2019" name="Int. J. Syst. Evol. Microbiol.">
        <title>The Global Catalogue of Microorganisms (GCM) 10K type strain sequencing project: providing services to taxonomists for standard genome sequencing and annotation.</title>
        <authorList>
            <consortium name="The Broad Institute Genomics Platform"/>
            <consortium name="The Broad Institute Genome Sequencing Center for Infectious Disease"/>
            <person name="Wu L."/>
            <person name="Ma J."/>
        </authorList>
    </citation>
    <scope>NUCLEOTIDE SEQUENCE [LARGE SCALE GENOMIC DNA]</scope>
    <source>
        <strain evidence="8">JCM 17106</strain>
    </source>
</reference>
<proteinExistence type="predicted"/>
<keyword evidence="2" id="KW-1003">Cell membrane</keyword>
<keyword evidence="3 6" id="KW-0812">Transmembrane</keyword>
<name>A0ABP6UMC7_9FLAO</name>
<keyword evidence="5 6" id="KW-0472">Membrane</keyword>
<evidence type="ECO:0000256" key="6">
    <source>
        <dbReference type="SAM" id="Phobius"/>
    </source>
</evidence>
<evidence type="ECO:0000256" key="5">
    <source>
        <dbReference type="ARBA" id="ARBA00023136"/>
    </source>
</evidence>
<dbReference type="EMBL" id="BAABCW010000012">
    <property type="protein sequence ID" value="GAA3512772.1"/>
    <property type="molecule type" value="Genomic_DNA"/>
</dbReference>
<dbReference type="PANTHER" id="PTHR23513:SF6">
    <property type="entry name" value="MAJOR FACILITATOR SUPERFAMILY ASSOCIATED DOMAIN-CONTAINING PROTEIN"/>
    <property type="match status" value="1"/>
</dbReference>
<dbReference type="Proteomes" id="UP001500459">
    <property type="component" value="Unassembled WGS sequence"/>
</dbReference>
<feature type="transmembrane region" description="Helical" evidence="6">
    <location>
        <begin position="277"/>
        <end position="294"/>
    </location>
</feature>
<sequence>MKKYFIYLLLLTFSMLGTDLTDFSLAIWVLDQPNSNISSYSLIWFFEAIPKVILALVIGSLVDRWNKKKMIIYGQLLAGIGSIILMVLKLQDILLPWHIMAVAGIGSVANMFVYSAFFVSTRALVSKDNLMKAMGLSTLMYSIVEIGVPVAAPVFYKAIGIHSILFFDIITFIVSIIFFSFLNFTVHIKSNDKFSIVKDLKLTIAFIREKKGLISLIIFSFLGSFALGLVEILFTPLILDFSDEYILGLILSFIGLGSFIGSIIMSNSKGFKKPIKSIVSLNIIIGLILIILMFKFNLYILAIGGFVVVLCFTIEGISNSAFYQTIIPEDMLGRIYGIMGLLIGIAGPMSFLLSGIMVDSLSTFFNSSMTFKSNLPGTNTTISILVIFLFSGIFLASIALIFRRSTAVQKLDKLYKINLDTN</sequence>
<dbReference type="Gene3D" id="1.20.1250.20">
    <property type="entry name" value="MFS general substrate transporter like domains"/>
    <property type="match status" value="1"/>
</dbReference>
<dbReference type="PANTHER" id="PTHR23513">
    <property type="entry name" value="INTEGRAL MEMBRANE EFFLUX PROTEIN-RELATED"/>
    <property type="match status" value="1"/>
</dbReference>
<evidence type="ECO:0000256" key="1">
    <source>
        <dbReference type="ARBA" id="ARBA00004651"/>
    </source>
</evidence>
<evidence type="ECO:0000256" key="4">
    <source>
        <dbReference type="ARBA" id="ARBA00022989"/>
    </source>
</evidence>
<keyword evidence="8" id="KW-1185">Reference proteome</keyword>
<feature type="transmembrane region" description="Helical" evidence="6">
    <location>
        <begin position="335"/>
        <end position="358"/>
    </location>
</feature>
<dbReference type="InterPro" id="IPR011701">
    <property type="entry name" value="MFS"/>
</dbReference>
<organism evidence="7 8">
    <name type="scientific">Aquimarina addita</name>
    <dbReference type="NCBI Taxonomy" id="870485"/>
    <lineage>
        <taxon>Bacteria</taxon>
        <taxon>Pseudomonadati</taxon>
        <taxon>Bacteroidota</taxon>
        <taxon>Flavobacteriia</taxon>
        <taxon>Flavobacteriales</taxon>
        <taxon>Flavobacteriaceae</taxon>
        <taxon>Aquimarina</taxon>
    </lineage>
</organism>
<protein>
    <submittedName>
        <fullName evidence="7">MFS transporter</fullName>
    </submittedName>
</protein>
<dbReference type="RefSeq" id="WP_344928496.1">
    <property type="nucleotide sequence ID" value="NZ_BAABCW010000012.1"/>
</dbReference>
<keyword evidence="4 6" id="KW-1133">Transmembrane helix</keyword>
<dbReference type="SUPFAM" id="SSF103473">
    <property type="entry name" value="MFS general substrate transporter"/>
    <property type="match status" value="1"/>
</dbReference>
<feature type="transmembrane region" description="Helical" evidence="6">
    <location>
        <begin position="139"/>
        <end position="159"/>
    </location>
</feature>
<feature type="transmembrane region" description="Helical" evidence="6">
    <location>
        <begin position="94"/>
        <end position="119"/>
    </location>
</feature>
<evidence type="ECO:0000256" key="3">
    <source>
        <dbReference type="ARBA" id="ARBA00022692"/>
    </source>
</evidence>
<feature type="transmembrane region" description="Helical" evidence="6">
    <location>
        <begin position="378"/>
        <end position="402"/>
    </location>
</feature>
<feature type="transmembrane region" description="Helical" evidence="6">
    <location>
        <begin position="165"/>
        <end position="186"/>
    </location>
</feature>
<feature type="transmembrane region" description="Helical" evidence="6">
    <location>
        <begin position="42"/>
        <end position="63"/>
    </location>
</feature>
<feature type="transmembrane region" description="Helical" evidence="6">
    <location>
        <begin position="245"/>
        <end position="265"/>
    </location>
</feature>
<dbReference type="Pfam" id="PF07690">
    <property type="entry name" value="MFS_1"/>
    <property type="match status" value="1"/>
</dbReference>
<evidence type="ECO:0000313" key="7">
    <source>
        <dbReference type="EMBL" id="GAA3512772.1"/>
    </source>
</evidence>
<comment type="subcellular location">
    <subcellularLocation>
        <location evidence="1">Cell membrane</location>
        <topology evidence="1">Multi-pass membrane protein</topology>
    </subcellularLocation>
</comment>
<dbReference type="CDD" id="cd06173">
    <property type="entry name" value="MFS_MefA_like"/>
    <property type="match status" value="1"/>
</dbReference>
<dbReference type="InterPro" id="IPR036259">
    <property type="entry name" value="MFS_trans_sf"/>
</dbReference>
<accession>A0ABP6UMC7</accession>
<evidence type="ECO:0000313" key="8">
    <source>
        <dbReference type="Proteomes" id="UP001500459"/>
    </source>
</evidence>
<feature type="transmembrane region" description="Helical" evidence="6">
    <location>
        <begin position="213"/>
        <end position="239"/>
    </location>
</feature>
<comment type="caution">
    <text evidence="7">The sequence shown here is derived from an EMBL/GenBank/DDBJ whole genome shotgun (WGS) entry which is preliminary data.</text>
</comment>
<gene>
    <name evidence="7" type="ORF">GCM10022393_28210</name>
</gene>
<feature type="transmembrane region" description="Helical" evidence="6">
    <location>
        <begin position="300"/>
        <end position="323"/>
    </location>
</feature>
<feature type="transmembrane region" description="Helical" evidence="6">
    <location>
        <begin position="7"/>
        <end position="30"/>
    </location>
</feature>